<protein>
    <submittedName>
        <fullName evidence="1">Uncharacterized protein</fullName>
    </submittedName>
</protein>
<reference evidence="1" key="1">
    <citation type="submission" date="2019-05" db="EMBL/GenBank/DDBJ databases">
        <authorList>
            <person name="Piombo E."/>
        </authorList>
    </citation>
    <scope>NUCLEOTIDE SEQUENCE</scope>
    <source>
        <strain evidence="1">C2S</strain>
    </source>
</reference>
<dbReference type="Proteomes" id="UP000760494">
    <property type="component" value="Unassembled WGS sequence"/>
</dbReference>
<comment type="caution">
    <text evidence="1">The sequence shown here is derived from an EMBL/GenBank/DDBJ whole genome shotgun (WGS) entry which is preliminary data.</text>
</comment>
<dbReference type="AlphaFoldDB" id="A0A5Q3D245"/>
<evidence type="ECO:0000313" key="2">
    <source>
        <dbReference type="Proteomes" id="UP000760494"/>
    </source>
</evidence>
<organism evidence="1 2">
    <name type="scientific">Fusarium fujikuroi</name>
    <name type="common">Bakanae and foot rot disease fungus</name>
    <name type="synonym">Gibberella fujikuroi</name>
    <dbReference type="NCBI Taxonomy" id="5127"/>
    <lineage>
        <taxon>Eukaryota</taxon>
        <taxon>Fungi</taxon>
        <taxon>Dikarya</taxon>
        <taxon>Ascomycota</taxon>
        <taxon>Pezizomycotina</taxon>
        <taxon>Sordariomycetes</taxon>
        <taxon>Hypocreomycetidae</taxon>
        <taxon>Hypocreales</taxon>
        <taxon>Nectriaceae</taxon>
        <taxon>Fusarium</taxon>
        <taxon>Fusarium fujikuroi species complex</taxon>
    </lineage>
</organism>
<dbReference type="EMBL" id="CABFJX010000050">
    <property type="protein sequence ID" value="VTT60854.1"/>
    <property type="molecule type" value="Genomic_DNA"/>
</dbReference>
<gene>
    <name evidence="1" type="ORF">C2S_14478</name>
</gene>
<sequence>MSVLAFSTSAWERGLHPMATLIANGTRPYDYTVLGLGDSNVQPTPSSPEQQEYVPGPGFAGAVIVSLDVGLVCRGKAYPYPANHILYGTQFAAPAVSEVGLSVLDTLCLTGKESSPARYASLGVPLHGHIQSTRILVPEYLDHWNHDCIAEKQLSPPRQFEEGRVVEVSEMNLASSLSARFEKIYKQRVTQEGYHRKIIFLVWDRQPVESTLAGWGLNWLTRPGVEVWKMKRFSPLTGTNALTIPSCLPIMASLGLYECRQHPLRDAQIAHNASKNSVYMIRLLLAFEYMSPLDMDRWYRNGNLLPVEDGDDILESIQQLYI</sequence>
<proteinExistence type="predicted"/>
<evidence type="ECO:0000313" key="1">
    <source>
        <dbReference type="EMBL" id="VTT60854.1"/>
    </source>
</evidence>
<accession>A0A5Q3D245</accession>
<name>A0A5Q3D245_FUSFU</name>